<evidence type="ECO:0000313" key="2">
    <source>
        <dbReference type="EMBL" id="RXZ54154.1"/>
    </source>
</evidence>
<dbReference type="NCBIfam" id="TIGR00762">
    <property type="entry name" value="DegV"/>
    <property type="match status" value="1"/>
</dbReference>
<dbReference type="GO" id="GO:0008289">
    <property type="term" value="F:lipid binding"/>
    <property type="evidence" value="ECO:0007669"/>
    <property type="project" value="UniProtKB-KW"/>
</dbReference>
<evidence type="ECO:0000313" key="3">
    <source>
        <dbReference type="Proteomes" id="UP000293345"/>
    </source>
</evidence>
<dbReference type="Gene3D" id="3.40.50.10170">
    <property type="match status" value="1"/>
</dbReference>
<keyword evidence="3" id="KW-1185">Reference proteome</keyword>
<comment type="caution">
    <text evidence="2">The sequence shown here is derived from an EMBL/GenBank/DDBJ whole genome shotgun (WGS) entry which is preliminary data.</text>
</comment>
<dbReference type="PROSITE" id="PS51482">
    <property type="entry name" value="DEGV"/>
    <property type="match status" value="1"/>
</dbReference>
<dbReference type="Gene3D" id="3.30.1180.10">
    <property type="match status" value="1"/>
</dbReference>
<dbReference type="PANTHER" id="PTHR33434:SF2">
    <property type="entry name" value="FATTY ACID-BINDING PROTEIN TM_1468"/>
    <property type="match status" value="1"/>
</dbReference>
<sequence>MIRIITDSVSSITQEMARELDIQVVTLYVNRDGVEYEDAAMDLDAFYADIYDMLDNIPTSSQPSQKLLEDVFEDAARAGDEVCGIFISTGLSGAYDGALRAIRAVAARNIDFKWELVDSTSCGFDEALPVLEAVAARDAGEDLRGVAQAAVDAIGRTRFLFTPETLTFLQKGGRIGGAAALLGNLIQLAPVLTVCDGTPVTFAKVRTRKKALDKIVAALKADIEEHGLRDIVVHYIGDKTPAVKWAHEVIEPMLGRSVKVLPVSPVVGLHVGPAIGIAYECARAISGKLTKPAAGLVCAS</sequence>
<organism evidence="2 3">
    <name type="scientific">Senegalimassilia faecalis</name>
    <dbReference type="NCBI Taxonomy" id="2509433"/>
    <lineage>
        <taxon>Bacteria</taxon>
        <taxon>Bacillati</taxon>
        <taxon>Actinomycetota</taxon>
        <taxon>Coriobacteriia</taxon>
        <taxon>Coriobacteriales</taxon>
        <taxon>Coriobacteriaceae</taxon>
        <taxon>Senegalimassilia</taxon>
    </lineage>
</organism>
<dbReference type="RefSeq" id="WP_129424236.1">
    <property type="nucleotide sequence ID" value="NZ_SDPW01000001.1"/>
</dbReference>
<dbReference type="OrthoDB" id="9760324at2"/>
<dbReference type="PANTHER" id="PTHR33434">
    <property type="entry name" value="DEGV DOMAIN-CONTAINING PROTEIN DR_1986-RELATED"/>
    <property type="match status" value="1"/>
</dbReference>
<dbReference type="AlphaFoldDB" id="A0A4Q2K3I1"/>
<dbReference type="Pfam" id="PF02645">
    <property type="entry name" value="DegV"/>
    <property type="match status" value="1"/>
</dbReference>
<dbReference type="SUPFAM" id="SSF82549">
    <property type="entry name" value="DAK1/DegV-like"/>
    <property type="match status" value="1"/>
</dbReference>
<evidence type="ECO:0000256" key="1">
    <source>
        <dbReference type="ARBA" id="ARBA00023121"/>
    </source>
</evidence>
<name>A0A4Q2K3I1_9ACTN</name>
<dbReference type="InterPro" id="IPR050270">
    <property type="entry name" value="DegV_domain_contain"/>
</dbReference>
<proteinExistence type="predicted"/>
<accession>A0A4Q2K3I1</accession>
<reference evidence="2 3" key="1">
    <citation type="submission" date="2019-01" db="EMBL/GenBank/DDBJ databases">
        <title>Senegalimassilia sp. nov. KGMB04484 isolated human feces.</title>
        <authorList>
            <person name="Han K.-I."/>
            <person name="Kim J.-S."/>
            <person name="Lee K.C."/>
            <person name="Suh M.K."/>
            <person name="Eom M.K."/>
            <person name="Lee J.H."/>
            <person name="Park S.-H."/>
            <person name="Kang S.W."/>
            <person name="Park J.-E."/>
            <person name="Oh B.S."/>
            <person name="Yu S.Y."/>
            <person name="Choi S.-H."/>
            <person name="Lee D.H."/>
            <person name="Yoon H."/>
            <person name="Kim B.-Y."/>
            <person name="Lee J.H."/>
            <person name="Lee J.-S."/>
        </authorList>
    </citation>
    <scope>NUCLEOTIDE SEQUENCE [LARGE SCALE GENOMIC DNA]</scope>
    <source>
        <strain evidence="2 3">KGMB04484</strain>
    </source>
</reference>
<dbReference type="Proteomes" id="UP000293345">
    <property type="component" value="Unassembled WGS sequence"/>
</dbReference>
<protein>
    <submittedName>
        <fullName evidence="2">DegV family protein</fullName>
    </submittedName>
</protein>
<dbReference type="EMBL" id="SDPW01000001">
    <property type="protein sequence ID" value="RXZ54154.1"/>
    <property type="molecule type" value="Genomic_DNA"/>
</dbReference>
<dbReference type="InterPro" id="IPR043168">
    <property type="entry name" value="DegV_C"/>
</dbReference>
<gene>
    <name evidence="2" type="ORF">ET524_06465</name>
</gene>
<keyword evidence="1" id="KW-0446">Lipid-binding</keyword>
<dbReference type="InterPro" id="IPR003797">
    <property type="entry name" value="DegV"/>
</dbReference>